<feature type="compositionally biased region" description="Polar residues" evidence="1">
    <location>
        <begin position="144"/>
        <end position="153"/>
    </location>
</feature>
<feature type="region of interest" description="Disordered" evidence="1">
    <location>
        <begin position="136"/>
        <end position="159"/>
    </location>
</feature>
<keyword evidence="3" id="KW-1185">Reference proteome</keyword>
<accession>A0A9Q1DEA4</accession>
<sequence>MPPRANALSAIPSAALQWLRARRGQGSCVNKVVPGVGLSALQAPPQVFGKGETEKGGLAAAGHVTVAAETRKCGALSGNTPGAAVRGLRKVVKPGHRVPAKGPRVRLSAGAAGAHDVIGVRGRVGGASVETRIGPVNGSHCGEGQSSPATRTRWSVRSR</sequence>
<dbReference type="AlphaFoldDB" id="A0A9Q1DEA4"/>
<dbReference type="Proteomes" id="UP001152803">
    <property type="component" value="Unassembled WGS sequence"/>
</dbReference>
<protein>
    <submittedName>
        <fullName evidence="2">Uncharacterized protein</fullName>
    </submittedName>
</protein>
<dbReference type="EMBL" id="JAFJMO010000009">
    <property type="protein sequence ID" value="KAJ8267876.1"/>
    <property type="molecule type" value="Genomic_DNA"/>
</dbReference>
<evidence type="ECO:0000313" key="2">
    <source>
        <dbReference type="EMBL" id="KAJ8267876.1"/>
    </source>
</evidence>
<comment type="caution">
    <text evidence="2">The sequence shown here is derived from an EMBL/GenBank/DDBJ whole genome shotgun (WGS) entry which is preliminary data.</text>
</comment>
<name>A0A9Q1DEA4_CONCO</name>
<evidence type="ECO:0000313" key="3">
    <source>
        <dbReference type="Proteomes" id="UP001152803"/>
    </source>
</evidence>
<reference evidence="2" key="1">
    <citation type="journal article" date="2023" name="Science">
        <title>Genome structures resolve the early diversification of teleost fishes.</title>
        <authorList>
            <person name="Parey E."/>
            <person name="Louis A."/>
            <person name="Montfort J."/>
            <person name="Bouchez O."/>
            <person name="Roques C."/>
            <person name="Iampietro C."/>
            <person name="Lluch J."/>
            <person name="Castinel A."/>
            <person name="Donnadieu C."/>
            <person name="Desvignes T."/>
            <person name="Floi Bucao C."/>
            <person name="Jouanno E."/>
            <person name="Wen M."/>
            <person name="Mejri S."/>
            <person name="Dirks R."/>
            <person name="Jansen H."/>
            <person name="Henkel C."/>
            <person name="Chen W.J."/>
            <person name="Zahm M."/>
            <person name="Cabau C."/>
            <person name="Klopp C."/>
            <person name="Thompson A.W."/>
            <person name="Robinson-Rechavi M."/>
            <person name="Braasch I."/>
            <person name="Lecointre G."/>
            <person name="Bobe J."/>
            <person name="Postlethwait J.H."/>
            <person name="Berthelot C."/>
            <person name="Roest Crollius H."/>
            <person name="Guiguen Y."/>
        </authorList>
    </citation>
    <scope>NUCLEOTIDE SEQUENCE</scope>
    <source>
        <strain evidence="2">Concon-B</strain>
    </source>
</reference>
<proteinExistence type="predicted"/>
<gene>
    <name evidence="2" type="ORF">COCON_G00130480</name>
</gene>
<evidence type="ECO:0000256" key="1">
    <source>
        <dbReference type="SAM" id="MobiDB-lite"/>
    </source>
</evidence>
<organism evidence="2 3">
    <name type="scientific">Conger conger</name>
    <name type="common">Conger eel</name>
    <name type="synonym">Muraena conger</name>
    <dbReference type="NCBI Taxonomy" id="82655"/>
    <lineage>
        <taxon>Eukaryota</taxon>
        <taxon>Metazoa</taxon>
        <taxon>Chordata</taxon>
        <taxon>Craniata</taxon>
        <taxon>Vertebrata</taxon>
        <taxon>Euteleostomi</taxon>
        <taxon>Actinopterygii</taxon>
        <taxon>Neopterygii</taxon>
        <taxon>Teleostei</taxon>
        <taxon>Anguilliformes</taxon>
        <taxon>Congridae</taxon>
        <taxon>Conger</taxon>
    </lineage>
</organism>